<accession>A0ABQ6FK66</accession>
<dbReference type="EMBL" id="BSRI01000001">
    <property type="protein sequence ID" value="GLV53185.1"/>
    <property type="molecule type" value="Genomic_DNA"/>
</dbReference>
<sequence>MVALHLADQQRLRERFKEQGQVILAIDGLQPDVGHEVLWVVRDCLSGEVLLARSLLSACEVDLASLLREVQQMLDISIRGVISNGQHSIRKAVQAVLPDVPHQLCHFHYLREAAKPLYEADRHAKKELKKQLRGVRPLERAVEKRNDAEAEAIRGYCLAVRSSLTDDGRAPLEASGLKLHERTSAIIASLARVSEKGSLPRELERMQFFLTKGLTETAPLWSDIQQGYAWVYRAAHLLTNDEKQKAAQVRQTYESLLAEMEQVSTPSEPLTMMLSTFAK</sequence>
<evidence type="ECO:0008006" key="3">
    <source>
        <dbReference type="Google" id="ProtNLM"/>
    </source>
</evidence>
<name>A0ABQ6FK66_9CHLR</name>
<reference evidence="1 2" key="1">
    <citation type="submission" date="2023-02" db="EMBL/GenBank/DDBJ databases">
        <title>Dictyobacter halimunensis sp. nov., a new member of the class Ktedonobacteria from forest soil in a geothermal area.</title>
        <authorList>
            <person name="Rachmania M.K."/>
            <person name="Ningsih F."/>
            <person name="Sakai Y."/>
            <person name="Yabe S."/>
            <person name="Yokota A."/>
            <person name="Sjamsuridzal W."/>
        </authorList>
    </citation>
    <scope>NUCLEOTIDE SEQUENCE [LARGE SCALE GENOMIC DNA]</scope>
    <source>
        <strain evidence="1 2">S3.2.2.5</strain>
    </source>
</reference>
<evidence type="ECO:0000313" key="1">
    <source>
        <dbReference type="EMBL" id="GLV53185.1"/>
    </source>
</evidence>
<gene>
    <name evidence="1" type="ORF">KDH_00400</name>
</gene>
<evidence type="ECO:0000313" key="2">
    <source>
        <dbReference type="Proteomes" id="UP001344906"/>
    </source>
</evidence>
<protein>
    <recommendedName>
        <fullName evidence="3">Transposase</fullName>
    </recommendedName>
</protein>
<keyword evidence="2" id="KW-1185">Reference proteome</keyword>
<proteinExistence type="predicted"/>
<organism evidence="1 2">
    <name type="scientific">Dictyobacter halimunensis</name>
    <dbReference type="NCBI Taxonomy" id="3026934"/>
    <lineage>
        <taxon>Bacteria</taxon>
        <taxon>Bacillati</taxon>
        <taxon>Chloroflexota</taxon>
        <taxon>Ktedonobacteria</taxon>
        <taxon>Ktedonobacterales</taxon>
        <taxon>Dictyobacteraceae</taxon>
        <taxon>Dictyobacter</taxon>
    </lineage>
</organism>
<comment type="caution">
    <text evidence="1">The sequence shown here is derived from an EMBL/GenBank/DDBJ whole genome shotgun (WGS) entry which is preliminary data.</text>
</comment>
<dbReference type="Proteomes" id="UP001344906">
    <property type="component" value="Unassembled WGS sequence"/>
</dbReference>